<comment type="caution">
    <text evidence="1">The sequence shown here is derived from an EMBL/GenBank/DDBJ whole genome shotgun (WGS) entry which is preliminary data.</text>
</comment>
<dbReference type="OrthoDB" id="341375at2759"/>
<protein>
    <submittedName>
        <fullName evidence="1">Uncharacterized protein</fullName>
    </submittedName>
</protein>
<gene>
    <name evidence="1" type="ORF">cubi_02556</name>
</gene>
<organism evidence="1 2">
    <name type="scientific">Cryptosporidium ubiquitum</name>
    <dbReference type="NCBI Taxonomy" id="857276"/>
    <lineage>
        <taxon>Eukaryota</taxon>
        <taxon>Sar</taxon>
        <taxon>Alveolata</taxon>
        <taxon>Apicomplexa</taxon>
        <taxon>Conoidasida</taxon>
        <taxon>Coccidia</taxon>
        <taxon>Eucoccidiorida</taxon>
        <taxon>Eimeriorina</taxon>
        <taxon>Cryptosporidiidae</taxon>
        <taxon>Cryptosporidium</taxon>
    </lineage>
</organism>
<evidence type="ECO:0000313" key="2">
    <source>
        <dbReference type="Proteomes" id="UP000186176"/>
    </source>
</evidence>
<evidence type="ECO:0000313" key="1">
    <source>
        <dbReference type="EMBL" id="OII73344.1"/>
    </source>
</evidence>
<dbReference type="AlphaFoldDB" id="A0A1J4MGL2"/>
<name>A0A1J4MGL2_9CRYT</name>
<proteinExistence type="predicted"/>
<dbReference type="GeneID" id="39979346"/>
<dbReference type="EMBL" id="LRBP01000016">
    <property type="protein sequence ID" value="OII73344.1"/>
    <property type="molecule type" value="Genomic_DNA"/>
</dbReference>
<keyword evidence="2" id="KW-1185">Reference proteome</keyword>
<dbReference type="VEuPathDB" id="CryptoDB:cubi_02556"/>
<accession>A0A1J4MGL2</accession>
<sequence length="955" mass="110222">MSTYSVFELGKLDEKDFSEIAWLNNALRRRNVTENGRQLEEELLAISQSCMYAITDYNEQIESNMNEIGSLMSNFISKNEENNRICKELNSKISEFSNIVNLNEEKYISNINIENILSLFEKKEKLETVSQILTNNSKFESLLCEIESVLQDKDTFIMLIKGQGQDFHDIINKVCSLRVLVSSLESIPEFSARIERYKSLENSILNILDDFFKNKFINENIEENNIHELILVYSKFGHDSRLYKKMMDIINEQIEQVWKLLWSLTTFGSQNRGLEVEQFKKSSKKPYNNSEKHSSIIFLPAIMDLESAHISQDIFRIREDEAIIRFFSWFSELIFSKNHIITPILTTSNSNITISDTIQSIIKKLLCICIQDVKEFIEIIVNSITSSKFIFPENNSESFDMESDSIFEMDHDTISTIDVKEIRTICERIYKSIISGLELVIIPDSNKQEASNFVSSHLNQDHFTQISDMILIQGNFVQSLLLCDVAWIFQSIKNISSNLKSLIINQSPVSEYSLEIESKSSILADRIGTLLSNERFGDHTQLILIPLENYIIFFISIIDYSLRFFLENDLIYLLNPIQSSVRAQTLNLIKSIEKKQKDSNLLSSVNLLDKELLSSCFAFHFSLMKTRNTFYDLLQTLIIRCRSIYCSSAKNDDYESKSFLSQIFYDKICFNQYSIFQRIQETLSDSLSSEIKAILKNQELSLDQLDLLDQFGSQQLISQILSDSIDIISQCCSYPTLAFFEGYNRLDCWSKEDINIIKLIHNLKDSNLQSFEEAIISIIENSGIQPCSSIVSIGEYLLNIAVTLESTCNNNPDIQSQIESENLIPELVKKVSYIVEDTYRRQIFEIEYLSMQGCLQLYVDSKYILNIFEILLLYHKSPESDDSQKKLQVENGNQYHEEYNIEVSGGNDIVPLNSALLMIISNTCLESSSNKSVVNWYNSLKQKINNTEQKLLKNK</sequence>
<reference evidence="1 2" key="1">
    <citation type="submission" date="2016-10" db="EMBL/GenBank/DDBJ databases">
        <title>Reductive evolution of mitochondrial metabolism and differential evolution of invasion-related proteins in Cryptosporidium.</title>
        <authorList>
            <person name="Liu S."/>
            <person name="Roellig D.M."/>
            <person name="Guo Y."/>
            <person name="Li N."/>
            <person name="Frace M.A."/>
            <person name="Tang K."/>
            <person name="Zhang L."/>
            <person name="Feng Y."/>
            <person name="Xiao L."/>
        </authorList>
    </citation>
    <scope>NUCLEOTIDE SEQUENCE [LARGE SCALE GENOMIC DNA]</scope>
    <source>
        <strain evidence="1">39726</strain>
    </source>
</reference>
<dbReference type="RefSeq" id="XP_028874687.1">
    <property type="nucleotide sequence ID" value="XM_029019567.1"/>
</dbReference>
<dbReference type="Proteomes" id="UP000186176">
    <property type="component" value="Unassembled WGS sequence"/>
</dbReference>